<dbReference type="AlphaFoldDB" id="X1QND0"/>
<sequence>RKQNRWVEVLNEREVKLAPEILTQMAEHTVVPGVLEVGSELDEATIEEL</sequence>
<comment type="caution">
    <text evidence="1">The sequence shown here is derived from an EMBL/GenBank/DDBJ whole genome shotgun (WGS) entry which is preliminary data.</text>
</comment>
<organism evidence="1">
    <name type="scientific">marine sediment metagenome</name>
    <dbReference type="NCBI Taxonomy" id="412755"/>
    <lineage>
        <taxon>unclassified sequences</taxon>
        <taxon>metagenomes</taxon>
        <taxon>ecological metagenomes</taxon>
    </lineage>
</organism>
<protein>
    <submittedName>
        <fullName evidence="1">Uncharacterized protein</fullName>
    </submittedName>
</protein>
<dbReference type="EMBL" id="BARV01029445">
    <property type="protein sequence ID" value="GAI44779.1"/>
    <property type="molecule type" value="Genomic_DNA"/>
</dbReference>
<name>X1QND0_9ZZZZ</name>
<feature type="non-terminal residue" evidence="1">
    <location>
        <position position="1"/>
    </location>
</feature>
<gene>
    <name evidence="1" type="ORF">S06H3_46949</name>
</gene>
<accession>X1QND0</accession>
<reference evidence="1" key="1">
    <citation type="journal article" date="2014" name="Front. Microbiol.">
        <title>High frequency of phylogenetically diverse reductive dehalogenase-homologous genes in deep subseafloor sedimentary metagenomes.</title>
        <authorList>
            <person name="Kawai M."/>
            <person name="Futagami T."/>
            <person name="Toyoda A."/>
            <person name="Takaki Y."/>
            <person name="Nishi S."/>
            <person name="Hori S."/>
            <person name="Arai W."/>
            <person name="Tsubouchi T."/>
            <person name="Morono Y."/>
            <person name="Uchiyama I."/>
            <person name="Ito T."/>
            <person name="Fujiyama A."/>
            <person name="Inagaki F."/>
            <person name="Takami H."/>
        </authorList>
    </citation>
    <scope>NUCLEOTIDE SEQUENCE</scope>
    <source>
        <strain evidence="1">Expedition CK06-06</strain>
    </source>
</reference>
<evidence type="ECO:0000313" key="1">
    <source>
        <dbReference type="EMBL" id="GAI44779.1"/>
    </source>
</evidence>
<proteinExistence type="predicted"/>